<dbReference type="Pfam" id="PF05158">
    <property type="entry name" value="RNA_pol_Rpc34"/>
    <property type="match status" value="1"/>
</dbReference>
<keyword evidence="4 7" id="KW-0804">Transcription</keyword>
<dbReference type="GO" id="GO:0006383">
    <property type="term" value="P:transcription by RNA polymerase III"/>
    <property type="evidence" value="ECO:0007669"/>
    <property type="project" value="UniProtKB-UniRule"/>
</dbReference>
<evidence type="ECO:0000256" key="1">
    <source>
        <dbReference type="ARBA" id="ARBA00004123"/>
    </source>
</evidence>
<evidence type="ECO:0000256" key="5">
    <source>
        <dbReference type="ARBA" id="ARBA00023242"/>
    </source>
</evidence>
<evidence type="ECO:0000313" key="9">
    <source>
        <dbReference type="Proteomes" id="UP000054630"/>
    </source>
</evidence>
<dbReference type="InterPro" id="IPR007832">
    <property type="entry name" value="RNA_pol_Rpc34"/>
</dbReference>
<accession>A0A0V0S2N3</accession>
<keyword evidence="9" id="KW-1185">Reference proteome</keyword>
<dbReference type="InterPro" id="IPR016049">
    <property type="entry name" value="RNA_pol_Rpc34-like"/>
</dbReference>
<dbReference type="InterPro" id="IPR036390">
    <property type="entry name" value="WH_DNA-bd_sf"/>
</dbReference>
<keyword evidence="3 7" id="KW-0240">DNA-directed RNA polymerase</keyword>
<comment type="subcellular location">
    <subcellularLocation>
        <location evidence="1 7">Nucleus</location>
    </subcellularLocation>
</comment>
<evidence type="ECO:0000256" key="2">
    <source>
        <dbReference type="ARBA" id="ARBA00011038"/>
    </source>
</evidence>
<dbReference type="STRING" id="6336.A0A0V0S2N3"/>
<keyword evidence="5 7" id="KW-0539">Nucleus</keyword>
<dbReference type="PANTHER" id="PTHR12780">
    <property type="entry name" value="RNA POLYMERASE III DNA DIRECTED , 39KD SUBUNIT-RELATED"/>
    <property type="match status" value="1"/>
</dbReference>
<evidence type="ECO:0000256" key="3">
    <source>
        <dbReference type="ARBA" id="ARBA00022478"/>
    </source>
</evidence>
<dbReference type="Gene3D" id="1.10.10.10">
    <property type="entry name" value="Winged helix-like DNA-binding domain superfamily/Winged helix DNA-binding domain"/>
    <property type="match status" value="2"/>
</dbReference>
<dbReference type="AlphaFoldDB" id="A0A0V0S2N3"/>
<dbReference type="InterPro" id="IPR036388">
    <property type="entry name" value="WH-like_DNA-bd_sf"/>
</dbReference>
<name>A0A0V0S2N3_9BILA</name>
<gene>
    <name evidence="8" type="primary">POLR3F</name>
    <name evidence="8" type="ORF">T07_2925</name>
</gene>
<evidence type="ECO:0000256" key="4">
    <source>
        <dbReference type="ARBA" id="ARBA00023163"/>
    </source>
</evidence>
<evidence type="ECO:0000313" key="8">
    <source>
        <dbReference type="EMBL" id="KRX20972.1"/>
    </source>
</evidence>
<sequence>MFLDYRYLQELFFLPATNNLAIINVVMDANANITSEIKSERTDKLLQSESSGRLTFKEKILEVIKRYPNGCPDSVLRSEISAKEVKDMANSINELLAEHRIDLLKSGNEIYYKFVSESAVVDSMMPLDPLEKLLYQLIVDAKNMGIWIGDLKTKSNIPHRRLMKVIRSMENRKMIKTYHSMAHSRKKVCVLYDLQPHPTIVGGSFFTDEMFDTEFLASISEYCLKFLKSKADSASHFPTFINRMNKRNATVEEVWQFLCNSKILNVNLSQIEVERVLENLVHDSQIEKKFENARPVYFLAKPSERNQGILHSPCLSCEIALDCVKGGTISPNTCQYFSDWLLDG</sequence>
<comment type="similarity">
    <text evidence="2 7">Belongs to the eukaryotic RPC34/RPC39 RNA polymerase subunit family.</text>
</comment>
<dbReference type="PIRSF" id="PIRSF028763">
    <property type="entry name" value="RNA_pol_Rpc34"/>
    <property type="match status" value="1"/>
</dbReference>
<dbReference type="SUPFAM" id="SSF46785">
    <property type="entry name" value="Winged helix' DNA-binding domain"/>
    <property type="match status" value="2"/>
</dbReference>
<comment type="caution">
    <text evidence="8">The sequence shown here is derived from an EMBL/GenBank/DDBJ whole genome shotgun (WGS) entry which is preliminary data.</text>
</comment>
<proteinExistence type="inferred from homology"/>
<dbReference type="FunFam" id="1.10.10.10:FF:000237">
    <property type="entry name" value="DNA-directed RNA polymerase III subunit RPC6"/>
    <property type="match status" value="1"/>
</dbReference>
<dbReference type="GO" id="GO:0005654">
    <property type="term" value="C:nucleoplasm"/>
    <property type="evidence" value="ECO:0007669"/>
    <property type="project" value="UniProtKB-ARBA"/>
</dbReference>
<evidence type="ECO:0000256" key="7">
    <source>
        <dbReference type="PIRNR" id="PIRNR028763"/>
    </source>
</evidence>
<protein>
    <recommendedName>
        <fullName evidence="7">DNA-directed RNA polymerase III subunit RPC6</fullName>
        <shortName evidence="7">RNA polymerase III subunit C6</shortName>
    </recommendedName>
</protein>
<reference evidence="8 9" key="1">
    <citation type="submission" date="2015-01" db="EMBL/GenBank/DDBJ databases">
        <title>Evolution of Trichinella species and genotypes.</title>
        <authorList>
            <person name="Korhonen P.K."/>
            <person name="Edoardo P."/>
            <person name="Giuseppe L.R."/>
            <person name="Gasser R.B."/>
        </authorList>
    </citation>
    <scope>NUCLEOTIDE SEQUENCE [LARGE SCALE GENOMIC DNA]</scope>
    <source>
        <strain evidence="8">ISS37</strain>
    </source>
</reference>
<dbReference type="OrthoDB" id="613763at2759"/>
<dbReference type="GO" id="GO:0005737">
    <property type="term" value="C:cytoplasm"/>
    <property type="evidence" value="ECO:0007669"/>
    <property type="project" value="UniProtKB-ARBA"/>
</dbReference>
<dbReference type="GO" id="GO:0005666">
    <property type="term" value="C:RNA polymerase III complex"/>
    <property type="evidence" value="ECO:0007669"/>
    <property type="project" value="UniProtKB-UniRule"/>
</dbReference>
<dbReference type="Proteomes" id="UP000054630">
    <property type="component" value="Unassembled WGS sequence"/>
</dbReference>
<evidence type="ECO:0000256" key="6">
    <source>
        <dbReference type="ARBA" id="ARBA00055148"/>
    </source>
</evidence>
<dbReference type="EMBL" id="JYDL01000043">
    <property type="protein sequence ID" value="KRX20972.1"/>
    <property type="molecule type" value="Genomic_DNA"/>
</dbReference>
<comment type="function">
    <text evidence="6 7">DNA-dependent RNA polymerase catalyzes the transcription of DNA into RNA using the four ribonucleoside triphosphates as substrates. Specific peripheric component of RNA polymerase III which synthesizes small RNAs, such as 5S rRNA and tRNAs.</text>
</comment>
<dbReference type="FunFam" id="1.10.10.10:FF:000116">
    <property type="entry name" value="DNA-directed RNA polymerase III subunit RPC6"/>
    <property type="match status" value="1"/>
</dbReference>
<organism evidence="8 9">
    <name type="scientific">Trichinella nelsoni</name>
    <dbReference type="NCBI Taxonomy" id="6336"/>
    <lineage>
        <taxon>Eukaryota</taxon>
        <taxon>Metazoa</taxon>
        <taxon>Ecdysozoa</taxon>
        <taxon>Nematoda</taxon>
        <taxon>Enoplea</taxon>
        <taxon>Dorylaimia</taxon>
        <taxon>Trichinellida</taxon>
        <taxon>Trichinellidae</taxon>
        <taxon>Trichinella</taxon>
    </lineage>
</organism>